<reference evidence="2" key="1">
    <citation type="journal article" date="2019" name="Nat. Commun.">
        <title>The genome of broomcorn millet.</title>
        <authorList>
            <person name="Zou C."/>
            <person name="Miki D."/>
            <person name="Li D."/>
            <person name="Tang Q."/>
            <person name="Xiao L."/>
            <person name="Rajput S."/>
            <person name="Deng P."/>
            <person name="Jia W."/>
            <person name="Huang R."/>
            <person name="Zhang M."/>
            <person name="Sun Y."/>
            <person name="Hu J."/>
            <person name="Fu X."/>
            <person name="Schnable P.S."/>
            <person name="Li F."/>
            <person name="Zhang H."/>
            <person name="Feng B."/>
            <person name="Zhu X."/>
            <person name="Liu R."/>
            <person name="Schnable J.C."/>
            <person name="Zhu J.-K."/>
            <person name="Zhang H."/>
        </authorList>
    </citation>
    <scope>NUCLEOTIDE SEQUENCE [LARGE SCALE GENOMIC DNA]</scope>
</reference>
<evidence type="ECO:0000313" key="1">
    <source>
        <dbReference type="EMBL" id="RLM55026.1"/>
    </source>
</evidence>
<dbReference type="EMBL" id="PQIB02000018">
    <property type="protein sequence ID" value="RLM55026.1"/>
    <property type="molecule type" value="Genomic_DNA"/>
</dbReference>
<comment type="caution">
    <text evidence="1">The sequence shown here is derived from an EMBL/GenBank/DDBJ whole genome shotgun (WGS) entry which is preliminary data.</text>
</comment>
<organism evidence="1 2">
    <name type="scientific">Panicum miliaceum</name>
    <name type="common">Proso millet</name>
    <name type="synonym">Broomcorn millet</name>
    <dbReference type="NCBI Taxonomy" id="4540"/>
    <lineage>
        <taxon>Eukaryota</taxon>
        <taxon>Viridiplantae</taxon>
        <taxon>Streptophyta</taxon>
        <taxon>Embryophyta</taxon>
        <taxon>Tracheophyta</taxon>
        <taxon>Spermatophyta</taxon>
        <taxon>Magnoliopsida</taxon>
        <taxon>Liliopsida</taxon>
        <taxon>Poales</taxon>
        <taxon>Poaceae</taxon>
        <taxon>PACMAD clade</taxon>
        <taxon>Panicoideae</taxon>
        <taxon>Panicodae</taxon>
        <taxon>Paniceae</taxon>
        <taxon>Panicinae</taxon>
        <taxon>Panicum</taxon>
        <taxon>Panicum sect. Panicum</taxon>
    </lineage>
</organism>
<evidence type="ECO:0000313" key="2">
    <source>
        <dbReference type="Proteomes" id="UP000275267"/>
    </source>
</evidence>
<sequence length="179" mass="20808">MGIEAYDKAVERFTWREQRNANGVKILSSVYEQTDDNCAAFAIAAAFEARLRVKDIRSPVPRSKVWLMLKALRTHGVIDESQRGNRYRIRWHEAYHLQDGRQLLRALKDLITNGPLIAVLKISINYHECYESKHVYRFDPTRPLTHQRGDELIVYTRTVCCRFQHNREGALPGVSGLQR</sequence>
<protein>
    <submittedName>
        <fullName evidence="1">Uncharacterized protein</fullName>
    </submittedName>
</protein>
<dbReference type="AlphaFoldDB" id="A0A3L6PF24"/>
<proteinExistence type="predicted"/>
<dbReference type="Proteomes" id="UP000275267">
    <property type="component" value="Unassembled WGS sequence"/>
</dbReference>
<gene>
    <name evidence="1" type="ORF">C2845_PM10G15940</name>
</gene>
<name>A0A3L6PF24_PANMI</name>
<keyword evidence="2" id="KW-1185">Reference proteome</keyword>
<accession>A0A3L6PF24</accession>